<evidence type="ECO:0000313" key="1">
    <source>
        <dbReference type="EMBL" id="GBM40811.1"/>
    </source>
</evidence>
<evidence type="ECO:0000313" key="2">
    <source>
        <dbReference type="Proteomes" id="UP000499080"/>
    </source>
</evidence>
<organism evidence="1 2">
    <name type="scientific">Araneus ventricosus</name>
    <name type="common">Orbweaver spider</name>
    <name type="synonym">Epeira ventricosa</name>
    <dbReference type="NCBI Taxonomy" id="182803"/>
    <lineage>
        <taxon>Eukaryota</taxon>
        <taxon>Metazoa</taxon>
        <taxon>Ecdysozoa</taxon>
        <taxon>Arthropoda</taxon>
        <taxon>Chelicerata</taxon>
        <taxon>Arachnida</taxon>
        <taxon>Araneae</taxon>
        <taxon>Araneomorphae</taxon>
        <taxon>Entelegynae</taxon>
        <taxon>Araneoidea</taxon>
        <taxon>Araneidae</taxon>
        <taxon>Araneus</taxon>
    </lineage>
</organism>
<gene>
    <name evidence="1" type="ORF">AVEN_137317_1</name>
</gene>
<dbReference type="EMBL" id="BGPR01000944">
    <property type="protein sequence ID" value="GBM40811.1"/>
    <property type="molecule type" value="Genomic_DNA"/>
</dbReference>
<keyword evidence="2" id="KW-1185">Reference proteome</keyword>
<dbReference type="Proteomes" id="UP000499080">
    <property type="component" value="Unassembled WGS sequence"/>
</dbReference>
<proteinExistence type="predicted"/>
<accession>A0A4Y2FHT1</accession>
<dbReference type="AlphaFoldDB" id="A0A4Y2FHT1"/>
<sequence>MQRDHHSQSILIQTNGILHRYCEEFKLRSVMMHMSKHLMVWCAPRSKHFPSELFSSAPVSVSQVIHEVNIGQLGVHEAMETSCWPLSLYIYNKEPYQVLPIRSSDYAFLCDYDSYRCSLPPLQVCTWSSGEPCVLDLSIERCVMLNEDSSKLSTVQTVAHQAIKFRTPLLLEWKEKNTCCRLRTRPTAKTTGLQRMLKTSRTLTPMSHGKSLPSNASLMAGKRVLQGEAWSDLSDSYGTHDLGDKLGDHFGDK</sequence>
<comment type="caution">
    <text evidence="1">The sequence shown here is derived from an EMBL/GenBank/DDBJ whole genome shotgun (WGS) entry which is preliminary data.</text>
</comment>
<name>A0A4Y2FHT1_ARAVE</name>
<protein>
    <submittedName>
        <fullName evidence="1">Uncharacterized protein</fullName>
    </submittedName>
</protein>
<reference evidence="1 2" key="1">
    <citation type="journal article" date="2019" name="Sci. Rep.">
        <title>Orb-weaving spider Araneus ventricosus genome elucidates the spidroin gene catalogue.</title>
        <authorList>
            <person name="Kono N."/>
            <person name="Nakamura H."/>
            <person name="Ohtoshi R."/>
            <person name="Moran D.A.P."/>
            <person name="Shinohara A."/>
            <person name="Yoshida Y."/>
            <person name="Fujiwara M."/>
            <person name="Mori M."/>
            <person name="Tomita M."/>
            <person name="Arakawa K."/>
        </authorList>
    </citation>
    <scope>NUCLEOTIDE SEQUENCE [LARGE SCALE GENOMIC DNA]</scope>
</reference>